<comment type="subunit">
    <text evidence="1">Homooctamer.</text>
</comment>
<dbReference type="PIRSF" id="PIRSF009290">
    <property type="entry name" value="FrlB"/>
    <property type="match status" value="1"/>
</dbReference>
<gene>
    <name evidence="3" type="ORF">Q3C12_24255</name>
</gene>
<dbReference type="CDD" id="cd05009">
    <property type="entry name" value="SIS_GlmS_GlmD_2"/>
    <property type="match status" value="1"/>
</dbReference>
<keyword evidence="4" id="KW-1185">Reference proteome</keyword>
<dbReference type="PANTHER" id="PTHR10937:SF14">
    <property type="entry name" value="FRUCTOSELYSINE 6-PHOSPHATE DEGLYCASE"/>
    <property type="match status" value="1"/>
</dbReference>
<dbReference type="PROSITE" id="PS51464">
    <property type="entry name" value="SIS"/>
    <property type="match status" value="1"/>
</dbReference>
<sequence>MFNFDRDRYKRIQGGAVACRDSINQAIEEITARGFTNLFLIGSGGAGILMSPAEYVLRTHSTLPVYREIAAEFVTMDHKHLNERSLVVLASLSGTTQETVEAAQYCKDRGAATISFTGKAGTPLARLTDYSIVNFAEDDTSCESFFIQFYLLAFRIMYNRGEFPDYDRLVAEWERLPEALLDVKERTEERAKAFAERYRNEDYHMMVGSGNTWGEAYYYAMCILEEMQWIKTRPVHASDFFHGALELIEKDMSLILLKGEDETRPLMDRVERFAKSYTDELTVFDTADYELAGISPAYRKYVSPIVAAALLERVSCHLEHVRNHPLTTRRYYRRVQY</sequence>
<name>A0ABT8VGM1_9BACL</name>
<evidence type="ECO:0000259" key="2">
    <source>
        <dbReference type="PROSITE" id="PS51464"/>
    </source>
</evidence>
<evidence type="ECO:0000256" key="1">
    <source>
        <dbReference type="PIRNR" id="PIRNR009290"/>
    </source>
</evidence>
<dbReference type="GO" id="GO:0016787">
    <property type="term" value="F:hydrolase activity"/>
    <property type="evidence" value="ECO:0007669"/>
    <property type="project" value="UniProtKB-KW"/>
</dbReference>
<dbReference type="InterPro" id="IPR001347">
    <property type="entry name" value="SIS_dom"/>
</dbReference>
<dbReference type="InterPro" id="IPR046348">
    <property type="entry name" value="SIS_dom_sf"/>
</dbReference>
<keyword evidence="1" id="KW-0119">Carbohydrate metabolism</keyword>
<evidence type="ECO:0000313" key="3">
    <source>
        <dbReference type="EMBL" id="MDO3680129.1"/>
    </source>
</evidence>
<keyword evidence="1 3" id="KW-0378">Hydrolase</keyword>
<feature type="domain" description="SIS" evidence="2">
    <location>
        <begin position="26"/>
        <end position="162"/>
    </location>
</feature>
<accession>A0ABT8VGM1</accession>
<dbReference type="InterPro" id="IPR024713">
    <property type="entry name" value="Fructosamine_deglycase_FrlB"/>
</dbReference>
<protein>
    <recommendedName>
        <fullName evidence="1">Fructosamine deglycase</fullName>
        <ecNumber evidence="1">3.5.-.-</ecNumber>
    </recommendedName>
</protein>
<dbReference type="RefSeq" id="WP_302880387.1">
    <property type="nucleotide sequence ID" value="NZ_JAUMKJ010000036.1"/>
</dbReference>
<evidence type="ECO:0000313" key="4">
    <source>
        <dbReference type="Proteomes" id="UP001168883"/>
    </source>
</evidence>
<dbReference type="InterPro" id="IPR035488">
    <property type="entry name" value="FrlB_SIS"/>
</dbReference>
<dbReference type="Pfam" id="PF01380">
    <property type="entry name" value="SIS"/>
    <property type="match status" value="1"/>
</dbReference>
<dbReference type="Proteomes" id="UP001168883">
    <property type="component" value="Unassembled WGS sequence"/>
</dbReference>
<dbReference type="InterPro" id="IPR035490">
    <property type="entry name" value="GlmS/FrlB_SIS"/>
</dbReference>
<dbReference type="CDD" id="cd05710">
    <property type="entry name" value="SIS_1"/>
    <property type="match status" value="1"/>
</dbReference>
<dbReference type="Gene3D" id="3.40.50.10490">
    <property type="entry name" value="Glucose-6-phosphate isomerase like protein, domain 1"/>
    <property type="match status" value="2"/>
</dbReference>
<dbReference type="EMBL" id="JAUMKJ010000036">
    <property type="protein sequence ID" value="MDO3680129.1"/>
    <property type="molecule type" value="Genomic_DNA"/>
</dbReference>
<organism evidence="3 4">
    <name type="scientific">Paenibacillus ehimensis</name>
    <dbReference type="NCBI Taxonomy" id="79264"/>
    <lineage>
        <taxon>Bacteria</taxon>
        <taxon>Bacillati</taxon>
        <taxon>Bacillota</taxon>
        <taxon>Bacilli</taxon>
        <taxon>Bacillales</taxon>
        <taxon>Paenibacillaceae</taxon>
        <taxon>Paenibacillus</taxon>
    </lineage>
</organism>
<proteinExistence type="predicted"/>
<comment type="caution">
    <text evidence="3">The sequence shown here is derived from an EMBL/GenBank/DDBJ whole genome shotgun (WGS) entry which is preliminary data.</text>
</comment>
<reference evidence="3" key="1">
    <citation type="submission" date="2023-07" db="EMBL/GenBank/DDBJ databases">
        <authorList>
            <person name="Aktuganov G."/>
            <person name="Boyko T."/>
            <person name="Delegan Y."/>
            <person name="Galimzianova N."/>
            <person name="Gilvanova E."/>
            <person name="Korobov V."/>
            <person name="Kuzmina L."/>
            <person name="Melentiev A."/>
            <person name="Milman P."/>
            <person name="Ryabova A."/>
            <person name="Stupak E."/>
            <person name="Yasakov T."/>
            <person name="Zharikova N."/>
            <person name="Zhurenko E."/>
        </authorList>
    </citation>
    <scope>NUCLEOTIDE SEQUENCE</scope>
    <source>
        <strain evidence="3">IB-739</strain>
    </source>
</reference>
<comment type="function">
    <text evidence="1">Catalyzes the conversion of a range of fructosamine 6-phosphates to glucose 6-phosphate and a free amino acid.</text>
</comment>
<dbReference type="SUPFAM" id="SSF53697">
    <property type="entry name" value="SIS domain"/>
    <property type="match status" value="1"/>
</dbReference>
<dbReference type="EC" id="3.5.-.-" evidence="1"/>
<dbReference type="PANTHER" id="PTHR10937">
    <property type="entry name" value="GLUCOSAMINE--FRUCTOSE-6-PHOSPHATE AMINOTRANSFERASE, ISOMERIZING"/>
    <property type="match status" value="1"/>
</dbReference>